<gene>
    <name evidence="1" type="ORF">ACFQDO_05630</name>
</gene>
<organism evidence="1 2">
    <name type="scientific">Angustibacter luteus</name>
    <dbReference type="NCBI Taxonomy" id="658456"/>
    <lineage>
        <taxon>Bacteria</taxon>
        <taxon>Bacillati</taxon>
        <taxon>Actinomycetota</taxon>
        <taxon>Actinomycetes</taxon>
        <taxon>Kineosporiales</taxon>
        <taxon>Kineosporiaceae</taxon>
    </lineage>
</organism>
<dbReference type="InterPro" id="IPR036890">
    <property type="entry name" value="HATPase_C_sf"/>
</dbReference>
<dbReference type="NCBIfam" id="NF047352">
    <property type="entry name" value="P_loop_sacsin"/>
    <property type="match status" value="1"/>
</dbReference>
<comment type="caution">
    <text evidence="1">The sequence shown here is derived from an EMBL/GenBank/DDBJ whole genome shotgun (WGS) entry which is preliminary data.</text>
</comment>
<keyword evidence="2" id="KW-1185">Reference proteome</keyword>
<reference evidence="2" key="1">
    <citation type="journal article" date="2019" name="Int. J. Syst. Evol. Microbiol.">
        <title>The Global Catalogue of Microorganisms (GCM) 10K type strain sequencing project: providing services to taxonomists for standard genome sequencing and annotation.</title>
        <authorList>
            <consortium name="The Broad Institute Genomics Platform"/>
            <consortium name="The Broad Institute Genome Sequencing Center for Infectious Disease"/>
            <person name="Wu L."/>
            <person name="Ma J."/>
        </authorList>
    </citation>
    <scope>NUCLEOTIDE SEQUENCE [LARGE SCALE GENOMIC DNA]</scope>
    <source>
        <strain evidence="2">KACC 14249</strain>
    </source>
</reference>
<dbReference type="Gene3D" id="3.30.565.10">
    <property type="entry name" value="Histidine kinase-like ATPase, C-terminal domain"/>
    <property type="match status" value="1"/>
</dbReference>
<accession>A0ABW1JCE2</accession>
<evidence type="ECO:0000313" key="2">
    <source>
        <dbReference type="Proteomes" id="UP001596189"/>
    </source>
</evidence>
<name>A0ABW1JCE2_9ACTN</name>
<sequence length="1020" mass="106348">MTDPFGTAGIRQRVLAGWSAAPVRLREDANAEEDLALGGYRDRLVVELAQNAADAASRAGVPGRLSLTLAERPGETPVLVAANTGAPLDADGVQSLATLRASAKRLTDEGSADSADAAPGSVGRFGVGFAAVLAVSDEPAVLSRTGGVRFSRDDTADLVAAAAVGAPALGAEVQRRDGHVPVLRLPFAAAGEPPVGFDTAVVLPLRDEAAADVVRAQLDAVDDALLLALPALTEVVLDVGGSRRVLTRAGDRWRVHRRAGDWSPAERADLLADRPTEERRQRGWQVLWAVPRDPSQPVPRTLHAPTPTDEPISLPALLLATLPLDPTRRHVAAGPLADRLVSECATAYAELLTELAGGGADVEQDVEQDVLALVPVGLPAGALDGALREQVLRVLVGAPILRGVQDGRALRPRDAVALDVDADPAALEALAPRVAGLVRAPASARAVLRALDVAVTPLADVVETLPAQGDPASWLALYEALSPLAVDANAREALAALPVPLADGRVVRGARGLLLGGPGQLPATALEALAPFGLRVVHPEAAHPLLERLGARPASAREVLDDPAVRTAVEQVADDEAAEPDQVVDAVLALVAAAVGAQGLLTAEQGDLEWLRDLPLPDEDGEPTPAGLLAMPGSVAADLLDGDEIGVLRQDAVSRWPRAALAAVGVLDGLAAVVVQDPDLRDPPEALADLDGFDDWADELLRSGEVVGGDVVGPVAAVRDLDVVRPDRWPELVRHLASEPELRRALLEPVRVRAGERVAAERVSSAPSYTAWWLQRELGLAGTVPPGADDLGGVLGQAPDWCRDVDPQVRVALGVLEPTGGQQPGAAVAGRLLAALSDPERDLDVVACLRLWRLLATFDGVDLPVPQRLRVLDGDRIRMSDASAAVVPDDPRWLQRGDLGGLVVAPFDRAPALADLLDLDLAGERADGAVTSAGSRADVSDVVRALLPTAPRTWVEHDALTVDGHAVDWWVDVDGAAHAATSDGLARALAWAAGAWSARYLLAEVLADPGSLGWRLAEDS</sequence>
<dbReference type="Proteomes" id="UP001596189">
    <property type="component" value="Unassembled WGS sequence"/>
</dbReference>
<dbReference type="RefSeq" id="WP_345718085.1">
    <property type="nucleotide sequence ID" value="NZ_BAABFP010000008.1"/>
</dbReference>
<evidence type="ECO:0000313" key="1">
    <source>
        <dbReference type="EMBL" id="MFC6006607.1"/>
    </source>
</evidence>
<proteinExistence type="predicted"/>
<dbReference type="EMBL" id="JBHSRD010000003">
    <property type="protein sequence ID" value="MFC6006607.1"/>
    <property type="molecule type" value="Genomic_DNA"/>
</dbReference>
<dbReference type="SUPFAM" id="SSF55874">
    <property type="entry name" value="ATPase domain of HSP90 chaperone/DNA topoisomerase II/histidine kinase"/>
    <property type="match status" value="1"/>
</dbReference>
<protein>
    <submittedName>
        <fullName evidence="1">Sacsin N-terminal ATP-binding-like domain-containing protein</fullName>
    </submittedName>
</protein>